<evidence type="ECO:0000259" key="5">
    <source>
        <dbReference type="PROSITE" id="PS50076"/>
    </source>
</evidence>
<feature type="region of interest" description="Disordered" evidence="4">
    <location>
        <begin position="77"/>
        <end position="107"/>
    </location>
</feature>
<dbReference type="SUPFAM" id="SSF49493">
    <property type="entry name" value="HSP40/DnaJ peptide-binding domain"/>
    <property type="match status" value="1"/>
</dbReference>
<dbReference type="InterPro" id="IPR001623">
    <property type="entry name" value="DnaJ_domain"/>
</dbReference>
<reference evidence="6 7" key="1">
    <citation type="submission" date="2021-07" db="EMBL/GenBank/DDBJ databases">
        <title>Paenibacillus radiodurans sp. nov., isolated from the southeastern edge of Tengger Desert.</title>
        <authorList>
            <person name="Zhang G."/>
        </authorList>
    </citation>
    <scope>NUCLEOTIDE SEQUENCE [LARGE SCALE GENOMIC DNA]</scope>
    <source>
        <strain evidence="6 7">CCM 7311</strain>
    </source>
</reference>
<accession>A0ABS7CD43</accession>
<keyword evidence="3" id="KW-0143">Chaperone</keyword>
<dbReference type="Pfam" id="PF00226">
    <property type="entry name" value="DnaJ"/>
    <property type="match status" value="1"/>
</dbReference>
<dbReference type="PRINTS" id="PR00625">
    <property type="entry name" value="JDOMAIN"/>
</dbReference>
<keyword evidence="2" id="KW-0346">Stress response</keyword>
<dbReference type="Gene3D" id="2.60.260.20">
    <property type="entry name" value="Urease metallochaperone UreE, N-terminal domain"/>
    <property type="match status" value="1"/>
</dbReference>
<evidence type="ECO:0000256" key="1">
    <source>
        <dbReference type="ARBA" id="ARBA00022705"/>
    </source>
</evidence>
<dbReference type="PROSITE" id="PS50076">
    <property type="entry name" value="DNAJ_2"/>
    <property type="match status" value="1"/>
</dbReference>
<evidence type="ECO:0000256" key="3">
    <source>
        <dbReference type="ARBA" id="ARBA00023186"/>
    </source>
</evidence>
<keyword evidence="7" id="KW-1185">Reference proteome</keyword>
<dbReference type="PANTHER" id="PTHR44145">
    <property type="entry name" value="DNAJ HOMOLOG SUBFAMILY A MEMBER 3, MITOCHONDRIAL"/>
    <property type="match status" value="1"/>
</dbReference>
<dbReference type="Gene3D" id="1.10.287.110">
    <property type="entry name" value="DnaJ domain"/>
    <property type="match status" value="1"/>
</dbReference>
<dbReference type="CDD" id="cd06257">
    <property type="entry name" value="DnaJ"/>
    <property type="match status" value="1"/>
</dbReference>
<organism evidence="6 7">
    <name type="scientific">Paenibacillus sepulcri</name>
    <dbReference type="NCBI Taxonomy" id="359917"/>
    <lineage>
        <taxon>Bacteria</taxon>
        <taxon>Bacillati</taxon>
        <taxon>Bacillota</taxon>
        <taxon>Bacilli</taxon>
        <taxon>Bacillales</taxon>
        <taxon>Paenibacillaceae</taxon>
        <taxon>Paenibacillus</taxon>
    </lineage>
</organism>
<dbReference type="SUPFAM" id="SSF46565">
    <property type="entry name" value="Chaperone J-domain"/>
    <property type="match status" value="1"/>
</dbReference>
<protein>
    <submittedName>
        <fullName evidence="6">DnaJ domain-containing protein</fullName>
    </submittedName>
</protein>
<comment type="caution">
    <text evidence="6">The sequence shown here is derived from an EMBL/GenBank/DDBJ whole genome shotgun (WGS) entry which is preliminary data.</text>
</comment>
<keyword evidence="1" id="KW-0235">DNA replication</keyword>
<feature type="non-terminal residue" evidence="6">
    <location>
        <position position="194"/>
    </location>
</feature>
<evidence type="ECO:0000313" key="6">
    <source>
        <dbReference type="EMBL" id="MBW7458828.1"/>
    </source>
</evidence>
<feature type="domain" description="J" evidence="5">
    <location>
        <begin position="6"/>
        <end position="70"/>
    </location>
</feature>
<gene>
    <name evidence="6" type="ORF">K0U00_32760</name>
</gene>
<name>A0ABS7CD43_9BACL</name>
<dbReference type="InterPro" id="IPR008971">
    <property type="entry name" value="HSP40/DnaJ_pept-bd"/>
</dbReference>
<dbReference type="EMBL" id="JAHZIK010001363">
    <property type="protein sequence ID" value="MBW7458828.1"/>
    <property type="molecule type" value="Genomic_DNA"/>
</dbReference>
<sequence length="194" mass="21339">MAQAKDYYAILGVDRKASKEDIKKAYKKMAKANHPDVNKKPEAEQRFKEGQEAYEVLSDDETRESYDRYGQHWRERTHAGQSASGGYGQSGGFNGQGAGGSFRTANSQAGQADFDDLYRQFFGGSQAGRGFFNEDGWDTRDDPADQDATLSVTLDEIVRGGKVRVQVGEKELNITLPESVASGQRIRLKGMGGV</sequence>
<feature type="compositionally biased region" description="Gly residues" evidence="4">
    <location>
        <begin position="83"/>
        <end position="100"/>
    </location>
</feature>
<dbReference type="PANTHER" id="PTHR44145:SF3">
    <property type="entry name" value="DNAJ HOMOLOG SUBFAMILY A MEMBER 3, MITOCHONDRIAL"/>
    <property type="match status" value="1"/>
</dbReference>
<proteinExistence type="predicted"/>
<evidence type="ECO:0000256" key="2">
    <source>
        <dbReference type="ARBA" id="ARBA00023016"/>
    </source>
</evidence>
<dbReference type="Proteomes" id="UP001519887">
    <property type="component" value="Unassembled WGS sequence"/>
</dbReference>
<evidence type="ECO:0000256" key="4">
    <source>
        <dbReference type="SAM" id="MobiDB-lite"/>
    </source>
</evidence>
<evidence type="ECO:0000313" key="7">
    <source>
        <dbReference type="Proteomes" id="UP001519887"/>
    </source>
</evidence>
<dbReference type="SMART" id="SM00271">
    <property type="entry name" value="DnaJ"/>
    <property type="match status" value="1"/>
</dbReference>
<dbReference type="InterPro" id="IPR051938">
    <property type="entry name" value="Apopto_cytoskel_mod"/>
</dbReference>
<dbReference type="InterPro" id="IPR036869">
    <property type="entry name" value="J_dom_sf"/>
</dbReference>